<dbReference type="Proteomes" id="UP000317243">
    <property type="component" value="Unassembled WGS sequence"/>
</dbReference>
<protein>
    <submittedName>
        <fullName evidence="2">Uncharacterized protein</fullName>
    </submittedName>
</protein>
<sequence length="242" mass="27416">MNTSTKSLFVSPTITSLFRTGNVFQVRTMCVAILLCGILSAGAKDLRAGSRHNERYRHLDDLAFSAFVEARELRWEIHDDFVESRDYDHLLEDADRIVKGVHRVQAAILAEESDKDIREETLRLRNKIDVLKEHLGACDYAVHRPGRRQPTAAGKGYHFTPETKHVGAVHVRKALEHLDRVEATVAHLQDDLVKRRRVGSQGDRDIRSVPPLMVPQGFAPSTSSSRDQRSEALAQWLFRVGF</sequence>
<dbReference type="EMBL" id="SIHI01000001">
    <property type="protein sequence ID" value="TWT58620.1"/>
    <property type="molecule type" value="Genomic_DNA"/>
</dbReference>
<gene>
    <name evidence="2" type="ORF">KOR42_20020</name>
</gene>
<name>A0A5C5X6R7_9PLAN</name>
<organism evidence="2 3">
    <name type="scientific">Thalassoglobus neptunius</name>
    <dbReference type="NCBI Taxonomy" id="1938619"/>
    <lineage>
        <taxon>Bacteria</taxon>
        <taxon>Pseudomonadati</taxon>
        <taxon>Planctomycetota</taxon>
        <taxon>Planctomycetia</taxon>
        <taxon>Planctomycetales</taxon>
        <taxon>Planctomycetaceae</taxon>
        <taxon>Thalassoglobus</taxon>
    </lineage>
</organism>
<feature type="region of interest" description="Disordered" evidence="1">
    <location>
        <begin position="197"/>
        <end position="226"/>
    </location>
</feature>
<comment type="caution">
    <text evidence="2">The sequence shown here is derived from an EMBL/GenBank/DDBJ whole genome shotgun (WGS) entry which is preliminary data.</text>
</comment>
<dbReference type="OrthoDB" id="285833at2"/>
<reference evidence="2 3" key="1">
    <citation type="submission" date="2019-02" db="EMBL/GenBank/DDBJ databases">
        <title>Deep-cultivation of Planctomycetes and their phenomic and genomic characterization uncovers novel biology.</title>
        <authorList>
            <person name="Wiegand S."/>
            <person name="Jogler M."/>
            <person name="Boedeker C."/>
            <person name="Pinto D."/>
            <person name="Vollmers J."/>
            <person name="Rivas-Marin E."/>
            <person name="Kohn T."/>
            <person name="Peeters S.H."/>
            <person name="Heuer A."/>
            <person name="Rast P."/>
            <person name="Oberbeckmann S."/>
            <person name="Bunk B."/>
            <person name="Jeske O."/>
            <person name="Meyerdierks A."/>
            <person name="Storesund J.E."/>
            <person name="Kallscheuer N."/>
            <person name="Luecker S."/>
            <person name="Lage O.M."/>
            <person name="Pohl T."/>
            <person name="Merkel B.J."/>
            <person name="Hornburger P."/>
            <person name="Mueller R.-W."/>
            <person name="Bruemmer F."/>
            <person name="Labrenz M."/>
            <person name="Spormann A.M."/>
            <person name="Op Den Camp H."/>
            <person name="Overmann J."/>
            <person name="Amann R."/>
            <person name="Jetten M.S.M."/>
            <person name="Mascher T."/>
            <person name="Medema M.H."/>
            <person name="Devos D.P."/>
            <person name="Kaster A.-K."/>
            <person name="Ovreas L."/>
            <person name="Rohde M."/>
            <person name="Galperin M.Y."/>
            <person name="Jogler C."/>
        </authorList>
    </citation>
    <scope>NUCLEOTIDE SEQUENCE [LARGE SCALE GENOMIC DNA]</scope>
    <source>
        <strain evidence="2 3">KOR42</strain>
    </source>
</reference>
<evidence type="ECO:0000313" key="2">
    <source>
        <dbReference type="EMBL" id="TWT58620.1"/>
    </source>
</evidence>
<keyword evidence="3" id="KW-1185">Reference proteome</keyword>
<dbReference type="AlphaFoldDB" id="A0A5C5X6R7"/>
<evidence type="ECO:0000256" key="1">
    <source>
        <dbReference type="SAM" id="MobiDB-lite"/>
    </source>
</evidence>
<accession>A0A5C5X6R7</accession>
<dbReference type="RefSeq" id="WP_146509135.1">
    <property type="nucleotide sequence ID" value="NZ_SIHI01000001.1"/>
</dbReference>
<evidence type="ECO:0000313" key="3">
    <source>
        <dbReference type="Proteomes" id="UP000317243"/>
    </source>
</evidence>
<proteinExistence type="predicted"/>